<comment type="cofactor">
    <cofactor evidence="1">
        <name>Mg(2+)</name>
        <dbReference type="ChEBI" id="CHEBI:18420"/>
    </cofactor>
</comment>
<comment type="caution">
    <text evidence="11">The sequence shown here is derived from an EMBL/GenBank/DDBJ whole genome shotgun (WGS) entry which is preliminary data.</text>
</comment>
<feature type="region of interest" description="Disordered" evidence="9">
    <location>
        <begin position="285"/>
        <end position="306"/>
    </location>
</feature>
<keyword evidence="4" id="KW-0479">Metal-binding</keyword>
<dbReference type="GO" id="GO:0005524">
    <property type="term" value="F:ATP binding"/>
    <property type="evidence" value="ECO:0007669"/>
    <property type="project" value="InterPro"/>
</dbReference>
<gene>
    <name evidence="11" type="ORF">BO222_00045</name>
</gene>
<dbReference type="GO" id="GO:0004143">
    <property type="term" value="F:ATP-dependent diacylglycerol kinase activity"/>
    <property type="evidence" value="ECO:0007669"/>
    <property type="project" value="TreeGrafter"/>
</dbReference>
<dbReference type="SMART" id="SM00046">
    <property type="entry name" value="DAGKc"/>
    <property type="match status" value="1"/>
</dbReference>
<dbReference type="Pfam" id="PF00781">
    <property type="entry name" value="DAGK_cat"/>
    <property type="match status" value="1"/>
</dbReference>
<feature type="domain" description="DAGKc" evidence="10">
    <location>
        <begin position="1"/>
        <end position="118"/>
    </location>
</feature>
<dbReference type="InterPro" id="IPR001206">
    <property type="entry name" value="Diacylglycerol_kinase_cat_dom"/>
</dbReference>
<dbReference type="InterPro" id="IPR050187">
    <property type="entry name" value="Lipid_Phosphate_FormReg"/>
</dbReference>
<dbReference type="NCBIfam" id="TIGR00147">
    <property type="entry name" value="YegS/Rv2252/BmrU family lipid kinase"/>
    <property type="match status" value="1"/>
</dbReference>
<organism evidence="11 12">
    <name type="scientific">Ileibacterium valens</name>
    <dbReference type="NCBI Taxonomy" id="1862668"/>
    <lineage>
        <taxon>Bacteria</taxon>
        <taxon>Bacillati</taxon>
        <taxon>Bacillota</taxon>
        <taxon>Erysipelotrichia</taxon>
        <taxon>Erysipelotrichales</taxon>
        <taxon>Erysipelotrichaceae</taxon>
        <taxon>Ileibacterium</taxon>
    </lineage>
</organism>
<dbReference type="RefSeq" id="WP_075817282.1">
    <property type="nucleotide sequence ID" value="NZ_CAPNHH010000078.1"/>
</dbReference>
<dbReference type="GO" id="GO:0046872">
    <property type="term" value="F:metal ion binding"/>
    <property type="evidence" value="ECO:0007669"/>
    <property type="project" value="UniProtKB-KW"/>
</dbReference>
<keyword evidence="5" id="KW-0460">Magnesium</keyword>
<keyword evidence="12" id="KW-1185">Reference proteome</keyword>
<keyword evidence="3" id="KW-0444">Lipid biosynthesis</keyword>
<dbReference type="InterPro" id="IPR016064">
    <property type="entry name" value="NAD/diacylglycerol_kinase_sf"/>
</dbReference>
<accession>A0A1U7NJF8</accession>
<evidence type="ECO:0000256" key="8">
    <source>
        <dbReference type="ARBA" id="ARBA00023264"/>
    </source>
</evidence>
<comment type="similarity">
    <text evidence="2">Belongs to the diacylglycerol/lipid kinase family.</text>
</comment>
<keyword evidence="8" id="KW-1208">Phospholipid metabolism</keyword>
<dbReference type="Gene3D" id="2.60.200.40">
    <property type="match status" value="1"/>
</dbReference>
<dbReference type="AlphaFoldDB" id="A0A1U7NJF8"/>
<evidence type="ECO:0000313" key="11">
    <source>
        <dbReference type="EMBL" id="OLU43425.1"/>
    </source>
</evidence>
<reference evidence="11 12" key="1">
    <citation type="submission" date="2016-11" db="EMBL/GenBank/DDBJ databases">
        <title>Description of two novel members of the family Erysipelotrichaceae: Ileibacterium lipovorans gen. nov., sp. nov. and Dubosiella newyorkensis, gen. nov., sp. nov.</title>
        <authorList>
            <person name="Cox L.M."/>
            <person name="Sohn J."/>
            <person name="Tyrrell K.L."/>
            <person name="Citron D.M."/>
            <person name="Lawson P.A."/>
            <person name="Patel N.B."/>
            <person name="Iizumi T."/>
            <person name="Perez-Perez G.I."/>
            <person name="Goldstein E.J."/>
            <person name="Blaser M.J."/>
        </authorList>
    </citation>
    <scope>NUCLEOTIDE SEQUENCE [LARGE SCALE GENOMIC DNA]</scope>
    <source>
        <strain evidence="11 12">NYU-BL-A3</strain>
    </source>
</reference>
<proteinExistence type="inferred from homology"/>
<evidence type="ECO:0000256" key="6">
    <source>
        <dbReference type="ARBA" id="ARBA00023098"/>
    </source>
</evidence>
<protein>
    <recommendedName>
        <fullName evidence="10">DAGKc domain-containing protein</fullName>
    </recommendedName>
</protein>
<evidence type="ECO:0000256" key="4">
    <source>
        <dbReference type="ARBA" id="ARBA00022723"/>
    </source>
</evidence>
<dbReference type="PANTHER" id="PTHR12358:SF106">
    <property type="entry name" value="LIPID KINASE YEGS"/>
    <property type="match status" value="1"/>
</dbReference>
<dbReference type="Proteomes" id="UP000186341">
    <property type="component" value="Unassembled WGS sequence"/>
</dbReference>
<evidence type="ECO:0000256" key="1">
    <source>
        <dbReference type="ARBA" id="ARBA00001946"/>
    </source>
</evidence>
<dbReference type="PANTHER" id="PTHR12358">
    <property type="entry name" value="SPHINGOSINE KINASE"/>
    <property type="match status" value="1"/>
</dbReference>
<evidence type="ECO:0000256" key="7">
    <source>
        <dbReference type="ARBA" id="ARBA00023209"/>
    </source>
</evidence>
<dbReference type="GO" id="GO:0008654">
    <property type="term" value="P:phospholipid biosynthetic process"/>
    <property type="evidence" value="ECO:0007669"/>
    <property type="project" value="UniProtKB-KW"/>
</dbReference>
<evidence type="ECO:0000259" key="10">
    <source>
        <dbReference type="PROSITE" id="PS50146"/>
    </source>
</evidence>
<dbReference type="PROSITE" id="PS50146">
    <property type="entry name" value="DAGK"/>
    <property type="match status" value="1"/>
</dbReference>
<dbReference type="InterPro" id="IPR017438">
    <property type="entry name" value="ATP-NAD_kinase_N"/>
</dbReference>
<dbReference type="InterPro" id="IPR005218">
    <property type="entry name" value="Diacylglycerol/lipid_kinase"/>
</dbReference>
<evidence type="ECO:0000256" key="3">
    <source>
        <dbReference type="ARBA" id="ARBA00022516"/>
    </source>
</evidence>
<dbReference type="Gene3D" id="3.40.50.10330">
    <property type="entry name" value="Probable inorganic polyphosphate/atp-NAD kinase, domain 1"/>
    <property type="match status" value="1"/>
</dbReference>
<keyword evidence="6" id="KW-0443">Lipid metabolism</keyword>
<keyword evidence="7" id="KW-0594">Phospholipid biosynthesis</keyword>
<evidence type="ECO:0000313" key="12">
    <source>
        <dbReference type="Proteomes" id="UP000186341"/>
    </source>
</evidence>
<dbReference type="GO" id="GO:0005886">
    <property type="term" value="C:plasma membrane"/>
    <property type="evidence" value="ECO:0007669"/>
    <property type="project" value="TreeGrafter"/>
</dbReference>
<evidence type="ECO:0000256" key="5">
    <source>
        <dbReference type="ARBA" id="ARBA00022842"/>
    </source>
</evidence>
<dbReference type="OrthoDB" id="142078at2"/>
<dbReference type="EMBL" id="MPJW01000004">
    <property type="protein sequence ID" value="OLU43425.1"/>
    <property type="molecule type" value="Genomic_DNA"/>
</dbReference>
<dbReference type="SUPFAM" id="SSF111331">
    <property type="entry name" value="NAD kinase/diacylglycerol kinase-like"/>
    <property type="match status" value="1"/>
</dbReference>
<evidence type="ECO:0000256" key="2">
    <source>
        <dbReference type="ARBA" id="ARBA00005983"/>
    </source>
</evidence>
<name>A0A1U7NJF8_9FIRM</name>
<dbReference type="GeneID" id="82201643"/>
<sequence>MLEKIRNSLADLIEMFSENDYQVTVYPTKAPLDAIQYIEKNGTQVDEIVVCGGDGILHEALNGLGKIDFQVPLGCIPCGTVNDFANSHEIPFDLMAAGKMICEQQPVSVDVAKFNDEYFSYIAACGISTQVPYTTSQTDKKMFGPLAYIVKGLNVVDFTHWENNCVTMNVSWEKGSAEGDFLFASFSNTLYIGSVDSLVMDGARFNDGLLEGLLIRRPMNLLELHQIAQGILKKDFSSDFFVQVRSPWFEIESEPTDWTLDGEFGGNLEYVKIQTYPNKLKLIRPPLQKESEKNPTFTQNDEMKSL</sequence>
<evidence type="ECO:0000256" key="9">
    <source>
        <dbReference type="SAM" id="MobiDB-lite"/>
    </source>
</evidence>